<sequence>MSSHAWVRESERPFVRSAEDWCDQVGSQGRWLLTDFLTPREQYLTESVVGKRGLAHRAHGGYGGAERHRMLIMPDDWYPQPSDFEIVYLRLVSLEQEMRHKDVLGSVLGLGLQRKTIGDIVVGGRLAHLFVSSQIARFLYDELHHVGRTTVSVTVEEEIPDLPPPTYDEKDVNVPSLRLDAVIASACQFSRSKAQAAVERGDVTLNFAAATSRDEVDVGDTLSVRGFGRIKVMETLGITRRERLRLRLGILRSNA</sequence>
<dbReference type="Proteomes" id="UP001164803">
    <property type="component" value="Chromosome"/>
</dbReference>
<dbReference type="Pfam" id="PF17774">
    <property type="entry name" value="YlmH_RBD"/>
    <property type="match status" value="1"/>
</dbReference>
<dbReference type="InterPro" id="IPR012677">
    <property type="entry name" value="Nucleotide-bd_a/b_plait_sf"/>
</dbReference>
<gene>
    <name evidence="3" type="ORF">NZD86_14610</name>
</gene>
<evidence type="ECO:0000259" key="2">
    <source>
        <dbReference type="Pfam" id="PF17774"/>
    </source>
</evidence>
<dbReference type="InterPro" id="IPR040591">
    <property type="entry name" value="RqcP2_RBD"/>
</dbReference>
<dbReference type="SUPFAM" id="SSF55174">
    <property type="entry name" value="Alpha-L RNA-binding motif"/>
    <property type="match status" value="1"/>
</dbReference>
<dbReference type="RefSeq" id="WP_268042802.1">
    <property type="nucleotide sequence ID" value="NZ_CP104064.1"/>
</dbReference>
<accession>A0ABY6YZL1</accession>
<protein>
    <submittedName>
        <fullName evidence="3">YlmH/Sll1252 family protein</fullName>
    </submittedName>
</protein>
<dbReference type="EMBL" id="CP104064">
    <property type="protein sequence ID" value="WAH35519.1"/>
    <property type="molecule type" value="Genomic_DNA"/>
</dbReference>
<dbReference type="Gene3D" id="3.10.290.10">
    <property type="entry name" value="RNA-binding S4 domain"/>
    <property type="match status" value="1"/>
</dbReference>
<reference evidence="3" key="1">
    <citation type="submission" date="2022-08" db="EMBL/GenBank/DDBJ databases">
        <title>Alicyclobacillus dauci DSM2870, complete genome.</title>
        <authorList>
            <person name="Wang Q."/>
            <person name="Cai R."/>
            <person name="Wang Z."/>
        </authorList>
    </citation>
    <scope>NUCLEOTIDE SEQUENCE</scope>
    <source>
        <strain evidence="3">DSM 28700</strain>
    </source>
</reference>
<feature type="domain" description="Ribosome-associated protein quality control protein P2 RNA-binding" evidence="2">
    <location>
        <begin position="79"/>
        <end position="154"/>
    </location>
</feature>
<dbReference type="Gene3D" id="3.30.70.330">
    <property type="match status" value="1"/>
</dbReference>
<keyword evidence="4" id="KW-1185">Reference proteome</keyword>
<dbReference type="Gene3D" id="3.30.1370.160">
    <property type="match status" value="1"/>
</dbReference>
<dbReference type="InterPro" id="IPR036986">
    <property type="entry name" value="S4_RNA-bd_sf"/>
</dbReference>
<organism evidence="3 4">
    <name type="scientific">Alicyclobacillus dauci</name>
    <dbReference type="NCBI Taxonomy" id="1475485"/>
    <lineage>
        <taxon>Bacteria</taxon>
        <taxon>Bacillati</taxon>
        <taxon>Bacillota</taxon>
        <taxon>Bacilli</taxon>
        <taxon>Bacillales</taxon>
        <taxon>Alicyclobacillaceae</taxon>
        <taxon>Alicyclobacillus</taxon>
    </lineage>
</organism>
<evidence type="ECO:0000256" key="1">
    <source>
        <dbReference type="PROSITE-ProRule" id="PRU00182"/>
    </source>
</evidence>
<evidence type="ECO:0000313" key="3">
    <source>
        <dbReference type="EMBL" id="WAH35519.1"/>
    </source>
</evidence>
<evidence type="ECO:0000313" key="4">
    <source>
        <dbReference type="Proteomes" id="UP001164803"/>
    </source>
</evidence>
<dbReference type="PROSITE" id="PS50889">
    <property type="entry name" value="S4"/>
    <property type="match status" value="1"/>
</dbReference>
<keyword evidence="1" id="KW-0694">RNA-binding</keyword>
<proteinExistence type="predicted"/>
<name>A0ABY6YZL1_9BACL</name>